<dbReference type="InterPro" id="IPR036388">
    <property type="entry name" value="WH-like_DNA-bd_sf"/>
</dbReference>
<feature type="domain" description="RNA polymerase III Rpc82 C -terminal" evidence="10">
    <location>
        <begin position="143"/>
        <end position="369"/>
    </location>
</feature>
<keyword evidence="14" id="KW-1185">Reference proteome</keyword>
<evidence type="ECO:0000256" key="9">
    <source>
        <dbReference type="RuleBase" id="RU367076"/>
    </source>
</evidence>
<feature type="domain" description="RNA polymerase III subunit RPC82-related helix-turn-helix" evidence="11">
    <location>
        <begin position="7"/>
        <end position="66"/>
    </location>
</feature>
<dbReference type="GO" id="GO:0003697">
    <property type="term" value="F:single-stranded DNA binding"/>
    <property type="evidence" value="ECO:0007669"/>
    <property type="project" value="UniProtKB-UniRule"/>
</dbReference>
<dbReference type="EMBL" id="KV440989">
    <property type="protein sequence ID" value="OAD70185.1"/>
    <property type="molecule type" value="Genomic_DNA"/>
</dbReference>
<dbReference type="RefSeq" id="XP_018288225.1">
    <property type="nucleotide sequence ID" value="XM_018443129.1"/>
</dbReference>
<keyword evidence="5 9" id="KW-0240">DNA-directed RNA polymerase</keyword>
<dbReference type="STRING" id="763407.A0A167LD35"/>
<dbReference type="GO" id="GO:0006351">
    <property type="term" value="P:DNA-templated transcription"/>
    <property type="evidence" value="ECO:0007669"/>
    <property type="project" value="InterPro"/>
</dbReference>
<protein>
    <recommendedName>
        <fullName evidence="4 9">DNA-directed RNA polymerase III subunit RPC3</fullName>
        <shortName evidence="9">RNA polymerase III subunit C3</shortName>
    </recommendedName>
</protein>
<keyword evidence="6 9" id="KW-0804">Transcription</keyword>
<dbReference type="Pfam" id="PF05645">
    <property type="entry name" value="RNA_pol_Rpc82"/>
    <property type="match status" value="1"/>
</dbReference>
<evidence type="ECO:0000313" key="14">
    <source>
        <dbReference type="Proteomes" id="UP000077315"/>
    </source>
</evidence>
<evidence type="ECO:0000256" key="8">
    <source>
        <dbReference type="ARBA" id="ARBA00025127"/>
    </source>
</evidence>
<evidence type="ECO:0000259" key="12">
    <source>
        <dbReference type="Pfam" id="PF22536"/>
    </source>
</evidence>
<evidence type="ECO:0000259" key="10">
    <source>
        <dbReference type="Pfam" id="PF05645"/>
    </source>
</evidence>
<evidence type="ECO:0000313" key="13">
    <source>
        <dbReference type="EMBL" id="OAD70185.1"/>
    </source>
</evidence>
<dbReference type="GeneID" id="29004035"/>
<dbReference type="Proteomes" id="UP000077315">
    <property type="component" value="Unassembled WGS sequence"/>
</dbReference>
<dbReference type="PANTHER" id="PTHR12949">
    <property type="entry name" value="RNA POLYMERASE III DNA DIRECTED -RELATED"/>
    <property type="match status" value="1"/>
</dbReference>
<dbReference type="InterPro" id="IPR039748">
    <property type="entry name" value="RPC3"/>
</dbReference>
<dbReference type="GO" id="GO:0005666">
    <property type="term" value="C:RNA polymerase III complex"/>
    <property type="evidence" value="ECO:0007669"/>
    <property type="project" value="UniProtKB-UniRule"/>
</dbReference>
<evidence type="ECO:0000256" key="3">
    <source>
        <dbReference type="ARBA" id="ARBA00011206"/>
    </source>
</evidence>
<dbReference type="InterPro" id="IPR055207">
    <property type="entry name" value="POLR3C_WHD"/>
</dbReference>
<dbReference type="PANTHER" id="PTHR12949:SF0">
    <property type="entry name" value="DNA-DIRECTED RNA POLYMERASE III SUBUNIT RPC3"/>
    <property type="match status" value="1"/>
</dbReference>
<dbReference type="InterPro" id="IPR013197">
    <property type="entry name" value="RNA_pol_III_RPC82-rel_HTH"/>
</dbReference>
<dbReference type="Pfam" id="PF22536">
    <property type="entry name" value="WHD_POLR3C"/>
    <property type="match status" value="1"/>
</dbReference>
<dbReference type="InterPro" id="IPR036390">
    <property type="entry name" value="WH_DNA-bd_sf"/>
</dbReference>
<evidence type="ECO:0000256" key="1">
    <source>
        <dbReference type="ARBA" id="ARBA00004123"/>
    </source>
</evidence>
<dbReference type="VEuPathDB" id="FungiDB:PHYBLDRAFT_76185"/>
<accession>A0A167LD35</accession>
<dbReference type="InterPro" id="IPR008806">
    <property type="entry name" value="RNA_pol_III_Rpc82_C"/>
</dbReference>
<comment type="function">
    <text evidence="8 9">DNA-dependent RNA polymerase catalyzes the transcription of DNA into RNA using the four ribonucleoside triphosphates as substrates. Specific core component of RNA polymerase III which synthesizes small RNAs, such as 5S rRNA and tRNAs.</text>
</comment>
<evidence type="ECO:0000256" key="5">
    <source>
        <dbReference type="ARBA" id="ARBA00022478"/>
    </source>
</evidence>
<name>A0A167LD35_PHYB8</name>
<evidence type="ECO:0000256" key="7">
    <source>
        <dbReference type="ARBA" id="ARBA00023242"/>
    </source>
</evidence>
<evidence type="ECO:0000256" key="4">
    <source>
        <dbReference type="ARBA" id="ARBA00016689"/>
    </source>
</evidence>
<comment type="similarity">
    <text evidence="2 9">Belongs to the RNA polymerase beta chain family.</text>
</comment>
<comment type="subcellular location">
    <subcellularLocation>
        <location evidence="1 9">Nucleus</location>
    </subcellularLocation>
</comment>
<keyword evidence="7 9" id="KW-0539">Nucleus</keyword>
<dbReference type="OrthoDB" id="272392at2759"/>
<dbReference type="AlphaFoldDB" id="A0A167LD35"/>
<sequence length="542" mass="62747">MSQQARLCREIIEEEFGPFVAKVAHQILLKGRLTLPDIVRFTKLTPKQIRESLVVLIQHGLAFFTEAVEGQKEQTHYQVSAEQTLMRLRMPAIMQVAEERWEEIGVDICRLLFIHGRMKIGGVRDWVKGDSKRKDKMDQYIKAFTKMANEHYIIAVLPEHSRSAVDRYLEAEQKESEKYTITTAKEIQAIKKSALESVEAEYGMLENAGLKRKAIDAISSAHKRMAVEIEDMEVDEKIYFHINYERFNILFRNNSVMDYAIERINRTAGQIVKAFFEHGKNKIRSLHENDSPSATPMHIANIIPQDVIDQGDIVLQPDLINPGKKPSVQDIITGYITLLKIDSAGFVRSRDELGSSQYSINFLKLRENMKRKLLEGLVREKMGVATCRILRILIEKGKLDESQVQKLAMLPPKDTREKLALLNLRGFVEIQANRLDVNEVPRTADRAPGRSFHLWYVPLEKIYEELLVDVYRTVANLQQRRRQELKVRSRLLEKLNRQDVKENIDLLGEGDKAEITQMDKVLERIEISKKRLDQMIMILRDF</sequence>
<dbReference type="InParanoid" id="A0A167LD35"/>
<dbReference type="FunCoup" id="A0A167LD35">
    <property type="interactions" value="779"/>
</dbReference>
<organism evidence="13 14">
    <name type="scientific">Phycomyces blakesleeanus (strain ATCC 8743b / DSM 1359 / FGSC 10004 / NBRC 33097 / NRRL 1555)</name>
    <dbReference type="NCBI Taxonomy" id="763407"/>
    <lineage>
        <taxon>Eukaryota</taxon>
        <taxon>Fungi</taxon>
        <taxon>Fungi incertae sedis</taxon>
        <taxon>Mucoromycota</taxon>
        <taxon>Mucoromycotina</taxon>
        <taxon>Mucoromycetes</taxon>
        <taxon>Mucorales</taxon>
        <taxon>Phycomycetaceae</taxon>
        <taxon>Phycomyces</taxon>
    </lineage>
</organism>
<dbReference type="Gene3D" id="1.10.10.10">
    <property type="entry name" value="Winged helix-like DNA-binding domain superfamily/Winged helix DNA-binding domain"/>
    <property type="match status" value="4"/>
</dbReference>
<proteinExistence type="inferred from homology"/>
<gene>
    <name evidence="13" type="ORF">PHYBLDRAFT_76185</name>
</gene>
<reference evidence="14" key="1">
    <citation type="submission" date="2015-06" db="EMBL/GenBank/DDBJ databases">
        <title>Expansion of signal transduction pathways in fungi by whole-genome duplication.</title>
        <authorList>
            <consortium name="DOE Joint Genome Institute"/>
            <person name="Corrochano L.M."/>
            <person name="Kuo A."/>
            <person name="Marcet-Houben M."/>
            <person name="Polaino S."/>
            <person name="Salamov A."/>
            <person name="Villalobos J.M."/>
            <person name="Alvarez M.I."/>
            <person name="Avalos J."/>
            <person name="Benito E.P."/>
            <person name="Benoit I."/>
            <person name="Burger G."/>
            <person name="Camino L.P."/>
            <person name="Canovas D."/>
            <person name="Cerda-Olmedo E."/>
            <person name="Cheng J.-F."/>
            <person name="Dominguez A."/>
            <person name="Elias M."/>
            <person name="Eslava A.P."/>
            <person name="Glaser F."/>
            <person name="Grimwood J."/>
            <person name="Gutierrez G."/>
            <person name="Heitman J."/>
            <person name="Henrissat B."/>
            <person name="Iturriaga E.A."/>
            <person name="Lang B.F."/>
            <person name="Lavin J.L."/>
            <person name="Lee S."/>
            <person name="Li W."/>
            <person name="Lindquist E."/>
            <person name="Lopez-Garcia S."/>
            <person name="Luque E.M."/>
            <person name="Marcos A.T."/>
            <person name="Martin J."/>
            <person name="McCluskey K."/>
            <person name="Medina H.R."/>
            <person name="Miralles-Duran A."/>
            <person name="Miyazaki A."/>
            <person name="Munoz-Torres E."/>
            <person name="Oguiza J.A."/>
            <person name="Ohm R."/>
            <person name="Olmedo M."/>
            <person name="Orejas M."/>
            <person name="Ortiz-Castellanos L."/>
            <person name="Pisabarro A.G."/>
            <person name="Rodriguez-Romero J."/>
            <person name="Ruiz-Herrera J."/>
            <person name="Ruiz-Vazquez R."/>
            <person name="Sanz C."/>
            <person name="Schackwitz W."/>
            <person name="Schmutz J."/>
            <person name="Shahriari M."/>
            <person name="Shelest E."/>
            <person name="Silva-Franco F."/>
            <person name="Soanes D."/>
            <person name="Syed K."/>
            <person name="Tagua V.G."/>
            <person name="Talbot N.J."/>
            <person name="Thon M."/>
            <person name="De vries R.P."/>
            <person name="Wiebenga A."/>
            <person name="Yadav J.S."/>
            <person name="Braun E.L."/>
            <person name="Baker S."/>
            <person name="Garre V."/>
            <person name="Horwitz B."/>
            <person name="Torres-Martinez S."/>
            <person name="Idnurm A."/>
            <person name="Herrera-Estrella A."/>
            <person name="Gabaldon T."/>
            <person name="Grigoriev I.V."/>
        </authorList>
    </citation>
    <scope>NUCLEOTIDE SEQUENCE [LARGE SCALE GENOMIC DNA]</scope>
    <source>
        <strain evidence="14">NRRL 1555(-)</strain>
    </source>
</reference>
<evidence type="ECO:0000256" key="6">
    <source>
        <dbReference type="ARBA" id="ARBA00023163"/>
    </source>
</evidence>
<evidence type="ECO:0000256" key="2">
    <source>
        <dbReference type="ARBA" id="ARBA00006835"/>
    </source>
</evidence>
<evidence type="ECO:0000259" key="11">
    <source>
        <dbReference type="Pfam" id="PF08221"/>
    </source>
</evidence>
<comment type="subunit">
    <text evidence="3 9">Component of the RNA polymerase III (Pol III) complex consisting of 17 subunits.</text>
</comment>
<dbReference type="Pfam" id="PF08221">
    <property type="entry name" value="HTH_9"/>
    <property type="match status" value="1"/>
</dbReference>
<feature type="domain" description="DNA-directed RNA polymerase III subunit RPC3 winged-helix" evidence="12">
    <location>
        <begin position="374"/>
        <end position="457"/>
    </location>
</feature>
<dbReference type="SUPFAM" id="SSF46785">
    <property type="entry name" value="Winged helix' DNA-binding domain"/>
    <property type="match status" value="1"/>
</dbReference>